<sequence length="313" mass="34087">MRQIILGLLALALAACGDDAPQTVLQGYVEGHSLNLAPRTSGILQQVTVREGDRVAAGTVLFHLDTAEATARLEEGIAARQASAAQLANLRKGGRPEEIRAAQENLAETRAALILAEQSFQRSQDLVARGVVPVARLDQDRATRDAARARVTEAQSRLDLVRLPAREDVIAAAERDVVRLEAAVRQAQIALEDRTVQAPVAGRVEEIFRRQGEAAGPAQPVLSLLPPGQMRIRFFVPEKMLPRVHPGGVMDLYCDNCPAGLQGKITFIAHEAEFTPPIIFTEKERAKLVYMFEVTPDHPDKFLNGQPVEGILP</sequence>
<comment type="caution">
    <text evidence="2">The sequence shown here is derived from an EMBL/GenBank/DDBJ whole genome shotgun (WGS) entry which is preliminary data.</text>
</comment>
<dbReference type="OrthoDB" id="9809385at2"/>
<evidence type="ECO:0000259" key="1">
    <source>
        <dbReference type="Pfam" id="PF25881"/>
    </source>
</evidence>
<dbReference type="FunCoup" id="A0A2G4YMP9">
    <property type="interactions" value="54"/>
</dbReference>
<feature type="domain" description="YbhG-like alpha-helical hairpin" evidence="1">
    <location>
        <begin position="82"/>
        <end position="193"/>
    </location>
</feature>
<keyword evidence="3" id="KW-1185">Reference proteome</keyword>
<dbReference type="Gene3D" id="2.40.30.170">
    <property type="match status" value="1"/>
</dbReference>
<organism evidence="2 3">
    <name type="scientific">Paremcibacter congregatus</name>
    <dbReference type="NCBI Taxonomy" id="2043170"/>
    <lineage>
        <taxon>Bacteria</taxon>
        <taxon>Pseudomonadati</taxon>
        <taxon>Pseudomonadota</taxon>
        <taxon>Alphaproteobacteria</taxon>
        <taxon>Emcibacterales</taxon>
        <taxon>Emcibacteraceae</taxon>
        <taxon>Paremcibacter</taxon>
    </lineage>
</organism>
<dbReference type="PANTHER" id="PTHR30438">
    <property type="entry name" value="36 KDA ANTIGEN-RELATED"/>
    <property type="match status" value="1"/>
</dbReference>
<proteinExistence type="predicted"/>
<accession>A0A2G4YMP9</accession>
<dbReference type="Gene3D" id="2.40.50.100">
    <property type="match status" value="2"/>
</dbReference>
<dbReference type="Pfam" id="PF25881">
    <property type="entry name" value="HH_YBHG"/>
    <property type="match status" value="1"/>
</dbReference>
<dbReference type="InterPro" id="IPR059052">
    <property type="entry name" value="HH_YbhG-like"/>
</dbReference>
<dbReference type="GO" id="GO:0005886">
    <property type="term" value="C:plasma membrane"/>
    <property type="evidence" value="ECO:0007669"/>
    <property type="project" value="TreeGrafter"/>
</dbReference>
<dbReference type="SUPFAM" id="SSF111369">
    <property type="entry name" value="HlyD-like secretion proteins"/>
    <property type="match status" value="3"/>
</dbReference>
<reference evidence="2 3" key="1">
    <citation type="submission" date="2017-10" db="EMBL/GenBank/DDBJ databases">
        <title>Frigbacter circumglobatus gen. nov. sp. nov., isolated from sediment cultured in situ.</title>
        <authorList>
            <person name="Zhao Z."/>
        </authorList>
    </citation>
    <scope>NUCLEOTIDE SEQUENCE [LARGE SCALE GENOMIC DNA]</scope>
    <source>
        <strain evidence="2 3">ZYL</strain>
    </source>
</reference>
<name>A0A2G4YMP9_9PROT</name>
<dbReference type="AlphaFoldDB" id="A0A2G4YMP9"/>
<protein>
    <submittedName>
        <fullName evidence="2">HlyD family secretion protein</fullName>
    </submittedName>
</protein>
<dbReference type="Gene3D" id="1.10.287.470">
    <property type="entry name" value="Helix hairpin bin"/>
    <property type="match status" value="2"/>
</dbReference>
<gene>
    <name evidence="2" type="ORF">CRD36_16550</name>
</gene>
<dbReference type="EMBL" id="PDEM01000032">
    <property type="protein sequence ID" value="PHZ83575.1"/>
    <property type="molecule type" value="Genomic_DNA"/>
</dbReference>
<dbReference type="RefSeq" id="WP_099475080.1">
    <property type="nucleotide sequence ID" value="NZ_CP041025.1"/>
</dbReference>
<evidence type="ECO:0000313" key="3">
    <source>
        <dbReference type="Proteomes" id="UP000229730"/>
    </source>
</evidence>
<dbReference type="PANTHER" id="PTHR30438:SF2">
    <property type="entry name" value="MEMBRANE PROTEIN"/>
    <property type="match status" value="1"/>
</dbReference>
<dbReference type="Proteomes" id="UP000229730">
    <property type="component" value="Unassembled WGS sequence"/>
</dbReference>
<dbReference type="InParanoid" id="A0A2G4YMP9"/>
<evidence type="ECO:0000313" key="2">
    <source>
        <dbReference type="EMBL" id="PHZ83575.1"/>
    </source>
</evidence>
<dbReference type="PROSITE" id="PS51257">
    <property type="entry name" value="PROKAR_LIPOPROTEIN"/>
    <property type="match status" value="1"/>
</dbReference>